<keyword evidence="4 6" id="KW-1133">Transmembrane helix</keyword>
<feature type="transmembrane region" description="Helical" evidence="6">
    <location>
        <begin position="305"/>
        <end position="326"/>
    </location>
</feature>
<name>A0ABM7T8E1_9CLOT</name>
<keyword evidence="5 6" id="KW-0472">Membrane</keyword>
<reference evidence="8" key="1">
    <citation type="submission" date="2021-07" db="EMBL/GenBank/DDBJ databases">
        <title>Complete genome sequencing of a Clostridium isolate.</title>
        <authorList>
            <person name="Ueki A."/>
            <person name="Tonouchi A."/>
        </authorList>
    </citation>
    <scope>NUCLEOTIDE SEQUENCE [LARGE SCALE GENOMIC DNA]</scope>
    <source>
        <strain evidence="8">C5S11</strain>
    </source>
</reference>
<keyword evidence="8" id="KW-1185">Reference proteome</keyword>
<feature type="transmembrane region" description="Helical" evidence="6">
    <location>
        <begin position="183"/>
        <end position="205"/>
    </location>
</feature>
<feature type="transmembrane region" description="Helical" evidence="6">
    <location>
        <begin position="155"/>
        <end position="177"/>
    </location>
</feature>
<feature type="transmembrane region" description="Helical" evidence="6">
    <location>
        <begin position="91"/>
        <end position="113"/>
    </location>
</feature>
<protein>
    <recommendedName>
        <fullName evidence="9">Sugar isomerase</fullName>
    </recommendedName>
</protein>
<dbReference type="PANTHER" id="PTHR30250:SF26">
    <property type="entry name" value="PSMA PROTEIN"/>
    <property type="match status" value="1"/>
</dbReference>
<evidence type="ECO:0000256" key="2">
    <source>
        <dbReference type="ARBA" id="ARBA00022475"/>
    </source>
</evidence>
<evidence type="ECO:0000256" key="1">
    <source>
        <dbReference type="ARBA" id="ARBA00004651"/>
    </source>
</evidence>
<feature type="transmembrane region" description="Helical" evidence="6">
    <location>
        <begin position="338"/>
        <end position="356"/>
    </location>
</feature>
<feature type="transmembrane region" description="Helical" evidence="6">
    <location>
        <begin position="256"/>
        <end position="284"/>
    </location>
</feature>
<feature type="transmembrane region" description="Helical" evidence="6">
    <location>
        <begin position="119"/>
        <end position="143"/>
    </location>
</feature>
<evidence type="ECO:0000256" key="6">
    <source>
        <dbReference type="SAM" id="Phobius"/>
    </source>
</evidence>
<keyword evidence="2" id="KW-1003">Cell membrane</keyword>
<evidence type="ECO:0000313" key="7">
    <source>
        <dbReference type="EMBL" id="BCZ48242.1"/>
    </source>
</evidence>
<evidence type="ECO:0000313" key="8">
    <source>
        <dbReference type="Proteomes" id="UP000824633"/>
    </source>
</evidence>
<feature type="transmembrane region" description="Helical" evidence="6">
    <location>
        <begin position="7"/>
        <end position="27"/>
    </location>
</feature>
<gene>
    <name evidence="7" type="ORF">psyc5s11_43090</name>
</gene>
<evidence type="ECO:0008006" key="9">
    <source>
        <dbReference type="Google" id="ProtNLM"/>
    </source>
</evidence>
<dbReference type="EMBL" id="AP024849">
    <property type="protein sequence ID" value="BCZ48242.1"/>
    <property type="molecule type" value="Genomic_DNA"/>
</dbReference>
<dbReference type="PANTHER" id="PTHR30250">
    <property type="entry name" value="PST FAMILY PREDICTED COLANIC ACID TRANSPORTER"/>
    <property type="match status" value="1"/>
</dbReference>
<sequence length="504" mass="56687">MTRSQKFMYNTISSAIYQVIVMVVGFITPRVMLITYGSEINGLVSSITQFISYFNLVEAGLSGAAIYALYKPLADNDHKAINGVVSAAKKFYYISGYIFVLLVIGLAFVYPILVQTEYLSPLFVGTLVLIMGVSGTLEFFTLAKYRAIISADQKSYVISFASIVHMILNTIIVVSLAKLKVNIVLLELIALLSIFLRSLILMIYTHRKYSYIDYKAEPNEKALDKRWDALYLQVLNVVQKGAPTVLATIFTNLKSVSVYSIFNMVVSGISSLLDIFMSGLSASFGDIIARKDIKTLQKAYREFEFTYYGLITVVYTTALVMIMSFVKIYTNGITDVSYNQPLIGFLFVINGFLYNIKTPQGMLVISAGLYKETKVQSTIQAVIVIISGVILTPFTGLAGVLIALCLSNVYRDIDLILFIPKHVTHLPVKETIFRLIYTFIAIGLIIVPFIFININIQNIVQWCLYAFVIFTYSAVVICIIYFIFDKQQFKSVLLRIKSMLKRRK</sequence>
<evidence type="ECO:0000256" key="5">
    <source>
        <dbReference type="ARBA" id="ARBA00023136"/>
    </source>
</evidence>
<feature type="transmembrane region" description="Helical" evidence="6">
    <location>
        <begin position="464"/>
        <end position="484"/>
    </location>
</feature>
<dbReference type="InterPro" id="IPR050833">
    <property type="entry name" value="Poly_Biosynth_Transport"/>
</dbReference>
<proteinExistence type="predicted"/>
<dbReference type="RefSeq" id="WP_224034513.1">
    <property type="nucleotide sequence ID" value="NZ_AP024849.1"/>
</dbReference>
<evidence type="ECO:0000256" key="3">
    <source>
        <dbReference type="ARBA" id="ARBA00022692"/>
    </source>
</evidence>
<evidence type="ECO:0000256" key="4">
    <source>
        <dbReference type="ARBA" id="ARBA00022989"/>
    </source>
</evidence>
<feature type="transmembrane region" description="Helical" evidence="6">
    <location>
        <begin position="381"/>
        <end position="411"/>
    </location>
</feature>
<comment type="subcellular location">
    <subcellularLocation>
        <location evidence="1">Cell membrane</location>
        <topology evidence="1">Multi-pass membrane protein</topology>
    </subcellularLocation>
</comment>
<keyword evidence="3 6" id="KW-0812">Transmembrane</keyword>
<feature type="transmembrane region" description="Helical" evidence="6">
    <location>
        <begin position="47"/>
        <end position="70"/>
    </location>
</feature>
<dbReference type="Proteomes" id="UP000824633">
    <property type="component" value="Chromosome"/>
</dbReference>
<accession>A0ABM7T8E1</accession>
<organism evidence="7 8">
    <name type="scientific">Clostridium gelidum</name>
    <dbReference type="NCBI Taxonomy" id="704125"/>
    <lineage>
        <taxon>Bacteria</taxon>
        <taxon>Bacillati</taxon>
        <taxon>Bacillota</taxon>
        <taxon>Clostridia</taxon>
        <taxon>Eubacteriales</taxon>
        <taxon>Clostridiaceae</taxon>
        <taxon>Clostridium</taxon>
    </lineage>
</organism>
<feature type="transmembrane region" description="Helical" evidence="6">
    <location>
        <begin position="431"/>
        <end position="452"/>
    </location>
</feature>